<dbReference type="AlphaFoldDB" id="A0A7G1GYV8"/>
<name>A0A7G1GYV8_9BACT</name>
<keyword evidence="3" id="KW-1185">Reference proteome</keyword>
<dbReference type="Proteomes" id="UP000516360">
    <property type="component" value="Chromosome"/>
</dbReference>
<organism evidence="2 3">
    <name type="scientific">Dissulfurispira thermophila</name>
    <dbReference type="NCBI Taxonomy" id="2715679"/>
    <lineage>
        <taxon>Bacteria</taxon>
        <taxon>Pseudomonadati</taxon>
        <taxon>Nitrospirota</taxon>
        <taxon>Thermodesulfovibrionia</taxon>
        <taxon>Thermodesulfovibrionales</taxon>
        <taxon>Dissulfurispiraceae</taxon>
        <taxon>Dissulfurispira</taxon>
    </lineage>
</organism>
<dbReference type="RefSeq" id="WP_203472915.1">
    <property type="nucleotide sequence ID" value="NZ_AP022873.1"/>
</dbReference>
<dbReference type="KEGG" id="dtp:JZK55_03400"/>
<dbReference type="InterPro" id="IPR025309">
    <property type="entry name" value="KTSC_dom"/>
</dbReference>
<accession>A0A7G1GYV8</accession>
<evidence type="ECO:0000259" key="1">
    <source>
        <dbReference type="Pfam" id="PF13619"/>
    </source>
</evidence>
<evidence type="ECO:0000313" key="3">
    <source>
        <dbReference type="Proteomes" id="UP000516360"/>
    </source>
</evidence>
<gene>
    <name evidence="2" type="ORF">JZK55_03400</name>
</gene>
<dbReference type="EMBL" id="AP022873">
    <property type="protein sequence ID" value="BCB95418.1"/>
    <property type="molecule type" value="Genomic_DNA"/>
</dbReference>
<protein>
    <recommendedName>
        <fullName evidence="1">KTSC domain-containing protein</fullName>
    </recommendedName>
</protein>
<dbReference type="Pfam" id="PF13619">
    <property type="entry name" value="KTSC"/>
    <property type="match status" value="1"/>
</dbReference>
<evidence type="ECO:0000313" key="2">
    <source>
        <dbReference type="EMBL" id="BCB95418.1"/>
    </source>
</evidence>
<reference evidence="2 3" key="1">
    <citation type="submission" date="2020-03" db="EMBL/GenBank/DDBJ databases">
        <title>Complete genome sequences of two sulfur-disproportionating bacterial strains T55J and Mzg5.</title>
        <authorList>
            <person name="Umezawa K."/>
            <person name="Kojima H."/>
            <person name="Kato Y."/>
            <person name="Fukui M."/>
        </authorList>
    </citation>
    <scope>NUCLEOTIDE SEQUENCE [LARGE SCALE GENOMIC DNA]</scope>
    <source>
        <strain evidence="2 3">T55J</strain>
    </source>
</reference>
<feature type="domain" description="KTSC" evidence="1">
    <location>
        <begin position="10"/>
        <end position="67"/>
    </location>
</feature>
<sequence>MSIPEMIKVESSNVAEIGYNEDEQNVYVRFLNGSLYVYKGVPIHEFEALKNAPSIGSYLHRNFKNVYPYERIE</sequence>
<proteinExistence type="predicted"/>